<comment type="caution">
    <text evidence="2">The sequence shown here is derived from an EMBL/GenBank/DDBJ whole genome shotgun (WGS) entry which is preliminary data.</text>
</comment>
<dbReference type="RefSeq" id="WP_145930777.1">
    <property type="nucleotide sequence ID" value="NZ_JQSG02000003.1"/>
</dbReference>
<keyword evidence="1" id="KW-0472">Membrane</keyword>
<dbReference type="Proteomes" id="UP000029273">
    <property type="component" value="Unassembled WGS sequence"/>
</dbReference>
<dbReference type="EMBL" id="JQSG02000003">
    <property type="protein sequence ID" value="OBS09443.1"/>
    <property type="molecule type" value="Genomic_DNA"/>
</dbReference>
<sequence>MDAKTADFNQTSDAGVIDLGAVDAGAGRTIMIMALTVGAIGYLSNIIEMGAHTHMPMWLRAMGAYLPPLGALLGLM</sequence>
<protein>
    <submittedName>
        <fullName evidence="2">Uncharacterized protein</fullName>
    </submittedName>
</protein>
<accession>A0A1A6C4F4</accession>
<evidence type="ECO:0000313" key="2">
    <source>
        <dbReference type="EMBL" id="OBS09443.1"/>
    </source>
</evidence>
<keyword evidence="3" id="KW-1185">Reference proteome</keyword>
<dbReference type="AlphaFoldDB" id="A0A1A6C4F4"/>
<gene>
    <name evidence="2" type="ORF">Thpro_021771</name>
</gene>
<evidence type="ECO:0000313" key="3">
    <source>
        <dbReference type="Proteomes" id="UP000029273"/>
    </source>
</evidence>
<feature type="transmembrane region" description="Helical" evidence="1">
    <location>
        <begin position="26"/>
        <end position="45"/>
    </location>
</feature>
<reference evidence="2 3" key="1">
    <citation type="journal article" date="2014" name="Genome Announc.">
        <title>Draft Genome Sequence of the Iron-Oxidizing, Acidophilic, and Halotolerant 'Thiobacillus prosperus' Type Strain DSM 5130.</title>
        <authorList>
            <person name="Ossandon F.J."/>
            <person name="Cardenas J.P."/>
            <person name="Corbett M."/>
            <person name="Quatrini R."/>
            <person name="Holmes D.S."/>
            <person name="Watkin E."/>
        </authorList>
    </citation>
    <scope>NUCLEOTIDE SEQUENCE [LARGE SCALE GENOMIC DNA]</scope>
    <source>
        <strain evidence="2 3">DSM 5130</strain>
    </source>
</reference>
<keyword evidence="1" id="KW-0812">Transmembrane</keyword>
<evidence type="ECO:0000256" key="1">
    <source>
        <dbReference type="SAM" id="Phobius"/>
    </source>
</evidence>
<proteinExistence type="predicted"/>
<keyword evidence="1" id="KW-1133">Transmembrane helix</keyword>
<organism evidence="2 3">
    <name type="scientific">Acidihalobacter prosperus</name>
    <dbReference type="NCBI Taxonomy" id="160660"/>
    <lineage>
        <taxon>Bacteria</taxon>
        <taxon>Pseudomonadati</taxon>
        <taxon>Pseudomonadota</taxon>
        <taxon>Gammaproteobacteria</taxon>
        <taxon>Chromatiales</taxon>
        <taxon>Ectothiorhodospiraceae</taxon>
        <taxon>Acidihalobacter</taxon>
    </lineage>
</organism>
<name>A0A1A6C4F4_9GAMM</name>
<dbReference type="OrthoDB" id="9962710at2"/>